<dbReference type="EMBL" id="JBBPBK010000012">
    <property type="protein sequence ID" value="KAK9274199.1"/>
    <property type="molecule type" value="Genomic_DNA"/>
</dbReference>
<proteinExistence type="predicted"/>
<reference evidence="2 3" key="1">
    <citation type="journal article" date="2024" name="Plant J.">
        <title>Genome sequences and population genomics reveal climatic adaptation and genomic divergence between two closely related sweetgum species.</title>
        <authorList>
            <person name="Xu W.Q."/>
            <person name="Ren C.Q."/>
            <person name="Zhang X.Y."/>
            <person name="Comes H.P."/>
            <person name="Liu X.H."/>
            <person name="Li Y.G."/>
            <person name="Kettle C.J."/>
            <person name="Jalonen R."/>
            <person name="Gaisberger H."/>
            <person name="Ma Y.Z."/>
            <person name="Qiu Y.X."/>
        </authorList>
    </citation>
    <scope>NUCLEOTIDE SEQUENCE [LARGE SCALE GENOMIC DNA]</scope>
    <source>
        <strain evidence="2">Hangzhou</strain>
    </source>
</reference>
<feature type="region of interest" description="Disordered" evidence="1">
    <location>
        <begin position="1"/>
        <end position="77"/>
    </location>
</feature>
<keyword evidence="3" id="KW-1185">Reference proteome</keyword>
<feature type="compositionally biased region" description="Low complexity" evidence="1">
    <location>
        <begin position="38"/>
        <end position="53"/>
    </location>
</feature>
<evidence type="ECO:0000256" key="1">
    <source>
        <dbReference type="SAM" id="MobiDB-lite"/>
    </source>
</evidence>
<evidence type="ECO:0000313" key="3">
    <source>
        <dbReference type="Proteomes" id="UP001415857"/>
    </source>
</evidence>
<comment type="caution">
    <text evidence="2">The sequence shown here is derived from an EMBL/GenBank/DDBJ whole genome shotgun (WGS) entry which is preliminary data.</text>
</comment>
<dbReference type="Proteomes" id="UP001415857">
    <property type="component" value="Unassembled WGS sequence"/>
</dbReference>
<name>A0AAP0RAU7_LIQFO</name>
<evidence type="ECO:0000313" key="2">
    <source>
        <dbReference type="EMBL" id="KAK9274199.1"/>
    </source>
</evidence>
<dbReference type="AlphaFoldDB" id="A0AAP0RAU7"/>
<sequence>MGKSVLSVTKKKIESSTKQPVDSKHKSAPSIKSEVKSKTTSTSTKTTTTTTSVKVREKKVYTLPGQKYDPPEEVLNP</sequence>
<protein>
    <submittedName>
        <fullName evidence="2">Uncharacterized protein</fullName>
    </submittedName>
</protein>
<organism evidence="2 3">
    <name type="scientific">Liquidambar formosana</name>
    <name type="common">Formosan gum</name>
    <dbReference type="NCBI Taxonomy" id="63359"/>
    <lineage>
        <taxon>Eukaryota</taxon>
        <taxon>Viridiplantae</taxon>
        <taxon>Streptophyta</taxon>
        <taxon>Embryophyta</taxon>
        <taxon>Tracheophyta</taxon>
        <taxon>Spermatophyta</taxon>
        <taxon>Magnoliopsida</taxon>
        <taxon>eudicotyledons</taxon>
        <taxon>Gunneridae</taxon>
        <taxon>Pentapetalae</taxon>
        <taxon>Saxifragales</taxon>
        <taxon>Altingiaceae</taxon>
        <taxon>Liquidambar</taxon>
    </lineage>
</organism>
<feature type="compositionally biased region" description="Basic and acidic residues" evidence="1">
    <location>
        <begin position="11"/>
        <end position="25"/>
    </location>
</feature>
<gene>
    <name evidence="2" type="ORF">L1049_019013</name>
</gene>
<accession>A0AAP0RAU7</accession>